<feature type="transmembrane region" description="Helical" evidence="18">
    <location>
        <begin position="559"/>
        <end position="586"/>
    </location>
</feature>
<sequence length="1597" mass="178457">MAASQYPGLDRFCGSTFWDYPLLDSVDPDLTPCFQKTVLVWIPCFFLWAVTPLYYMYLHRHDRGYIQMSKMNKAKTALAALLVLVTLLDLFRSLWEYTNGIKVPAVNFVSPLLLAMSMGLAAFFIQYERLKGRQSSGVLFLFWLLATLCAIVTFRSNIRVALLQGGVSDTFRFVTFYLYFPLVLAELILSAFSERAPLFSEANRDPKPCPEMLCSFLSKITFWWFNPLVILGYKRALERADLWSLNHVDKSDHVVPVFEKEWQKERQKCHRSPKQGSTTGPETFESQDAKVLYSNPQGVGKDKSELIAGKGEVAIVEGPDSSKKCNPSLFKALVRCFYHLFLVSALYKLAQDILLFVSPQLLKLLISFTKNKDIFAWKGYLYAVLLLLVAIIQSLVLHQYFHGCFVMGMRLRTVIISAVYKKSLVVTNEARKTSTVGEIVNLMSVDAQRFMDLCTYLHMIWSAPFQIAVSLYFLWQTLGPSILAGLGVMVLLIPINAVMANKTKQLQVKQMKQKDARIKLMNEVLNGIKVLKLYAWELSFKEKIEKIRSKELQILRNTAFLNAGASFTWVCAPFLVSLTTFAVYVLVDERNILDAEKAFVALSLFNILRFPLNMLPNLITSMVQARVSLQRLENFLGHDELDPNNVDRHVLRGPPIAMEDATFSWGKTEDPILKDINFAVPDGSLVAVVGQVGAGKSSLLSALLGEMEKQQGYVAVRGSTAYVPQQAWIQNATLRDNILFGKHLNNCQYKEVLEACALGPDLEMLPGGDLTEIGEKGINLSGGQKQRVSLARAVYSDSSVYYLDDPLSAVDSHVGKHIFDHVIGPNGILKGKTRLLVTHGISFLPQCDQIMVLVDGRIWLLGTYTELMEQNEAFADFIRNYGNFEDEEENEEGDPTVMSLREEDIGVLVDDDPSLPAQNVEEDNPITQARRLLARQMSRDMSRVRTTSMRSDMSSDKGSQRSLHRSHEGSPDGVSGKLDGIAKPIPLKRVLSHEQKCQLPQKKDDKGDKLIQKEVAETGRVKTSVFVEYLKSVGITLSVVICLLYCAQNAASIYSNIWLSEWSNDQPINGTQDAGLRDLRLGVYGALGIAQGVAVVLTAFSVAVGGFLSAKHMHRLLVSNVLRLPMMFFDSTPIGRILNRFSQDINTVDSVLPARMSSIIHCVTKILSAIIVIVMSTPIFATVILPLGVLYFFIQRFYVATSRQLKRIESISRSPIYSHFGETVQGTSTIRAYDREQQFFFQNQAKVDENQVAYYPMIVSNRWLALRLEFVGNCIVLFAALFAVIGRETLSPGIVGLSITYALQITQTLNWMVRMTSELETNIVAVERIKEYAETETEADWVVDDNRPPDNWPSEGKVNFNSYQTRYREGLDLVIKGIDVTIKGGEKIGIVGRTGAGKSSLTLAIFRIIEAAGGDIEIDGVNISKIGLHDLRGRITIIPQDPVLFSGTLRMNLDPFDSRTDQDIWVALELSHLKDFVMGLGAQLEHEVSEGGENLSVGQRQLVCLARALLRKSKILVLDEATAAVDLETDDLIQSTIRTQFADCTVLTIAHRLNTIMDSTRVLVLDAGRIAEFDAPQDLIASRGIFYGMAKDAGLAS</sequence>
<evidence type="ECO:0000313" key="21">
    <source>
        <dbReference type="EMBL" id="CAH1274294.1"/>
    </source>
</evidence>
<keyword evidence="10" id="KW-1278">Translocase</keyword>
<dbReference type="EMBL" id="OV696694">
    <property type="protein sequence ID" value="CAH1274294.1"/>
    <property type="molecule type" value="Genomic_DNA"/>
</dbReference>
<feature type="compositionally biased region" description="Basic and acidic residues" evidence="17">
    <location>
        <begin position="953"/>
        <end position="970"/>
    </location>
</feature>
<feature type="transmembrane region" description="Helical" evidence="18">
    <location>
        <begin position="481"/>
        <end position="501"/>
    </location>
</feature>
<keyword evidence="5" id="KW-1003">Cell membrane</keyword>
<proteinExistence type="inferred from homology"/>
<reference evidence="21" key="1">
    <citation type="submission" date="2022-01" db="EMBL/GenBank/DDBJ databases">
        <authorList>
            <person name="Braso-Vives M."/>
        </authorList>
    </citation>
    <scope>NUCLEOTIDE SEQUENCE</scope>
</reference>
<dbReference type="GO" id="GO:0016887">
    <property type="term" value="F:ATP hydrolysis activity"/>
    <property type="evidence" value="ECO:0007669"/>
    <property type="project" value="InterPro"/>
</dbReference>
<dbReference type="FunFam" id="3.40.50.300:FF:000074">
    <property type="entry name" value="Multidrug resistance-associated protein 5 isoform 1"/>
    <property type="match status" value="1"/>
</dbReference>
<accession>A0A8K0AE53</accession>
<dbReference type="SUPFAM" id="SSF90123">
    <property type="entry name" value="ABC transporter transmembrane region"/>
    <property type="match status" value="2"/>
</dbReference>
<evidence type="ECO:0000256" key="18">
    <source>
        <dbReference type="SAM" id="Phobius"/>
    </source>
</evidence>
<evidence type="ECO:0000256" key="2">
    <source>
        <dbReference type="ARBA" id="ARBA00004651"/>
    </source>
</evidence>
<dbReference type="GO" id="GO:0005886">
    <property type="term" value="C:plasma membrane"/>
    <property type="evidence" value="ECO:0007669"/>
    <property type="project" value="UniProtKB-SubCell"/>
</dbReference>
<keyword evidence="22" id="KW-1185">Reference proteome</keyword>
<dbReference type="GO" id="GO:0005524">
    <property type="term" value="F:ATP binding"/>
    <property type="evidence" value="ECO:0007669"/>
    <property type="project" value="UniProtKB-KW"/>
</dbReference>
<evidence type="ECO:0000256" key="12">
    <source>
        <dbReference type="ARBA" id="ARBA00023055"/>
    </source>
</evidence>
<keyword evidence="11 18" id="KW-1133">Transmembrane helix</keyword>
<dbReference type="CDD" id="cd18603">
    <property type="entry name" value="ABC_6TM_MRP1_2_3_6_D2_like"/>
    <property type="match status" value="1"/>
</dbReference>
<dbReference type="PROSITE" id="PS50893">
    <property type="entry name" value="ABC_TRANSPORTER_2"/>
    <property type="match status" value="2"/>
</dbReference>
<keyword evidence="7" id="KW-0677">Repeat</keyword>
<evidence type="ECO:0000256" key="10">
    <source>
        <dbReference type="ARBA" id="ARBA00022967"/>
    </source>
</evidence>
<dbReference type="PROSITE" id="PS00211">
    <property type="entry name" value="ABC_TRANSPORTER_1"/>
    <property type="match status" value="2"/>
</dbReference>
<evidence type="ECO:0000256" key="13">
    <source>
        <dbReference type="ARBA" id="ARBA00023136"/>
    </source>
</evidence>
<dbReference type="PANTHER" id="PTHR24223">
    <property type="entry name" value="ATP-BINDING CASSETTE SUB-FAMILY C"/>
    <property type="match status" value="1"/>
</dbReference>
<keyword evidence="8" id="KW-0547">Nucleotide-binding</keyword>
<feature type="transmembrane region" description="Helical" evidence="18">
    <location>
        <begin position="1166"/>
        <end position="1194"/>
    </location>
</feature>
<dbReference type="SUPFAM" id="SSF52540">
    <property type="entry name" value="P-loop containing nucleoside triphosphate hydrolases"/>
    <property type="match status" value="2"/>
</dbReference>
<dbReference type="PANTHER" id="PTHR24223:SF443">
    <property type="entry name" value="MULTIDRUG-RESISTANCE LIKE PROTEIN 1, ISOFORM I"/>
    <property type="match status" value="1"/>
</dbReference>
<dbReference type="InterPro" id="IPR003593">
    <property type="entry name" value="AAA+_ATPase"/>
</dbReference>
<feature type="region of interest" description="Disordered" evidence="17">
    <location>
        <begin position="935"/>
        <end position="979"/>
    </location>
</feature>
<dbReference type="Gene3D" id="1.20.1560.10">
    <property type="entry name" value="ABC transporter type 1, transmembrane domain"/>
    <property type="match status" value="2"/>
</dbReference>
<comment type="similarity">
    <text evidence="3">Belongs to the ABC transporter superfamily. ABCC family. Conjugate transporter (TC 3.A.1.208) subfamily.</text>
</comment>
<dbReference type="OrthoDB" id="6500128at2759"/>
<comment type="catalytic activity">
    <reaction evidence="14">
        <text>ATP + H2O + xenobioticSide 1 = ADP + phosphate + xenobioticSide 2.</text>
        <dbReference type="EC" id="7.6.2.2"/>
    </reaction>
</comment>
<keyword evidence="4" id="KW-0813">Transport</keyword>
<feature type="domain" description="ABC transmembrane type-1" evidence="20">
    <location>
        <begin position="1039"/>
        <end position="1321"/>
    </location>
</feature>
<dbReference type="NCBIfam" id="TIGR00957">
    <property type="entry name" value="MRP_assoc_pro"/>
    <property type="match status" value="1"/>
</dbReference>
<keyword evidence="6 18" id="KW-0812">Transmembrane</keyword>
<evidence type="ECO:0000256" key="8">
    <source>
        <dbReference type="ARBA" id="ARBA00022741"/>
    </source>
</evidence>
<dbReference type="GO" id="GO:0005774">
    <property type="term" value="C:vacuolar membrane"/>
    <property type="evidence" value="ECO:0007669"/>
    <property type="project" value="UniProtKB-SubCell"/>
</dbReference>
<evidence type="ECO:0000256" key="3">
    <source>
        <dbReference type="ARBA" id="ARBA00009726"/>
    </source>
</evidence>
<feature type="transmembrane region" description="Helical" evidence="18">
    <location>
        <begin position="332"/>
        <end position="350"/>
    </location>
</feature>
<dbReference type="Gene3D" id="3.40.50.300">
    <property type="entry name" value="P-loop containing nucleotide triphosphate hydrolases"/>
    <property type="match status" value="2"/>
</dbReference>
<dbReference type="InterPro" id="IPR050173">
    <property type="entry name" value="ABC_transporter_C-like"/>
</dbReference>
<dbReference type="InterPro" id="IPR005292">
    <property type="entry name" value="MRP"/>
</dbReference>
<evidence type="ECO:0000256" key="9">
    <source>
        <dbReference type="ARBA" id="ARBA00022840"/>
    </source>
</evidence>
<evidence type="ECO:0000259" key="19">
    <source>
        <dbReference type="PROSITE" id="PS50893"/>
    </source>
</evidence>
<evidence type="ECO:0000256" key="5">
    <source>
        <dbReference type="ARBA" id="ARBA00022475"/>
    </source>
</evidence>
<dbReference type="Proteomes" id="UP000838412">
    <property type="component" value="Chromosome 9"/>
</dbReference>
<dbReference type="InterPro" id="IPR056227">
    <property type="entry name" value="TMD0_ABC"/>
</dbReference>
<keyword evidence="9" id="KW-0067">ATP-binding</keyword>
<evidence type="ECO:0000256" key="14">
    <source>
        <dbReference type="ARBA" id="ARBA00034018"/>
    </source>
</evidence>
<dbReference type="FunFam" id="3.40.50.300:FF:000293">
    <property type="entry name" value="ATP binding cassette subfamily C member 1"/>
    <property type="match status" value="1"/>
</dbReference>
<evidence type="ECO:0000256" key="16">
    <source>
        <dbReference type="ARBA" id="ARBA00047576"/>
    </source>
</evidence>
<comment type="catalytic activity">
    <reaction evidence="16">
        <text>17beta-estradiol 17-O-(beta-D-glucuronate)(in) + ATP + H2O = 17beta-estradiol 17-O-(beta-D-glucuronate)(out) + ADP + phosphate + H(+)</text>
        <dbReference type="Rhea" id="RHEA:60128"/>
        <dbReference type="ChEBI" id="CHEBI:15377"/>
        <dbReference type="ChEBI" id="CHEBI:15378"/>
        <dbReference type="ChEBI" id="CHEBI:30616"/>
        <dbReference type="ChEBI" id="CHEBI:43474"/>
        <dbReference type="ChEBI" id="CHEBI:82961"/>
        <dbReference type="ChEBI" id="CHEBI:456216"/>
    </reaction>
    <physiologicalReaction direction="left-to-right" evidence="16">
        <dbReference type="Rhea" id="RHEA:60129"/>
    </physiologicalReaction>
</comment>
<name>A0A8K0AE53_BRALA</name>
<evidence type="ECO:0000256" key="11">
    <source>
        <dbReference type="ARBA" id="ARBA00022989"/>
    </source>
</evidence>
<feature type="transmembrane region" description="Helical" evidence="18">
    <location>
        <begin position="137"/>
        <end position="154"/>
    </location>
</feature>
<dbReference type="InterPro" id="IPR027417">
    <property type="entry name" value="P-loop_NTPase"/>
</dbReference>
<keyword evidence="13 18" id="KW-0472">Membrane</keyword>
<feature type="transmembrane region" description="Helical" evidence="18">
    <location>
        <begin position="453"/>
        <end position="475"/>
    </location>
</feature>
<evidence type="ECO:0000256" key="6">
    <source>
        <dbReference type="ARBA" id="ARBA00022692"/>
    </source>
</evidence>
<comment type="catalytic activity">
    <reaction evidence="15">
        <text>leukotriene C4(in) + ATP + H2O = leukotriene C4(out) + ADP + phosphate + H(+)</text>
        <dbReference type="Rhea" id="RHEA:38963"/>
        <dbReference type="ChEBI" id="CHEBI:15377"/>
        <dbReference type="ChEBI" id="CHEBI:15378"/>
        <dbReference type="ChEBI" id="CHEBI:30616"/>
        <dbReference type="ChEBI" id="CHEBI:43474"/>
        <dbReference type="ChEBI" id="CHEBI:57973"/>
        <dbReference type="ChEBI" id="CHEBI:456216"/>
    </reaction>
    <physiologicalReaction direction="left-to-right" evidence="15">
        <dbReference type="Rhea" id="RHEA:38964"/>
    </physiologicalReaction>
</comment>
<protein>
    <submittedName>
        <fullName evidence="21">ABCC1 protein</fullName>
    </submittedName>
</protein>
<dbReference type="CDD" id="cd03244">
    <property type="entry name" value="ABCC_MRP_domain2"/>
    <property type="match status" value="1"/>
</dbReference>
<feature type="transmembrane region" description="Helical" evidence="18">
    <location>
        <begin position="1081"/>
        <end position="1108"/>
    </location>
</feature>
<dbReference type="GO" id="GO:0008559">
    <property type="term" value="F:ABC-type xenobiotic transporter activity"/>
    <property type="evidence" value="ECO:0007669"/>
    <property type="project" value="UniProtKB-EC"/>
</dbReference>
<dbReference type="Pfam" id="PF00005">
    <property type="entry name" value="ABC_tran"/>
    <property type="match status" value="2"/>
</dbReference>
<dbReference type="InterPro" id="IPR011527">
    <property type="entry name" value="ABC1_TM_dom"/>
</dbReference>
<gene>
    <name evidence="21" type="primary">ABCC1</name>
    <name evidence="21" type="ORF">BLAG_LOCUS25365</name>
</gene>
<dbReference type="FunFam" id="1.20.1560.10:FF:000001">
    <property type="entry name" value="ATP-binding cassette subfamily C member 1"/>
    <property type="match status" value="1"/>
</dbReference>
<dbReference type="CDD" id="cd18595">
    <property type="entry name" value="ABC_6TM_MRP1_2_3_6_D1_like"/>
    <property type="match status" value="1"/>
</dbReference>
<evidence type="ECO:0000256" key="17">
    <source>
        <dbReference type="SAM" id="MobiDB-lite"/>
    </source>
</evidence>
<evidence type="ECO:0000313" key="22">
    <source>
        <dbReference type="Proteomes" id="UP000838412"/>
    </source>
</evidence>
<feature type="transmembrane region" description="Helical" evidence="18">
    <location>
        <begin position="77"/>
        <end position="95"/>
    </location>
</feature>
<evidence type="ECO:0000256" key="7">
    <source>
        <dbReference type="ARBA" id="ARBA00022737"/>
    </source>
</evidence>
<feature type="domain" description="ABC transporter" evidence="19">
    <location>
        <begin position="656"/>
        <end position="880"/>
    </location>
</feature>
<dbReference type="Pfam" id="PF24357">
    <property type="entry name" value="TMD0_ABC"/>
    <property type="match status" value="1"/>
</dbReference>
<feature type="transmembrane region" description="Helical" evidence="18">
    <location>
        <begin position="380"/>
        <end position="401"/>
    </location>
</feature>
<evidence type="ECO:0000259" key="20">
    <source>
        <dbReference type="PROSITE" id="PS50929"/>
    </source>
</evidence>
<dbReference type="CDD" id="cd03250">
    <property type="entry name" value="ABCC_MRP_domain1"/>
    <property type="match status" value="1"/>
</dbReference>
<feature type="domain" description="ABC transmembrane type-1" evidence="20">
    <location>
        <begin position="342"/>
        <end position="624"/>
    </location>
</feature>
<dbReference type="InterPro" id="IPR036640">
    <property type="entry name" value="ABC1_TM_sf"/>
</dbReference>
<evidence type="ECO:0000256" key="4">
    <source>
        <dbReference type="ARBA" id="ARBA00022448"/>
    </source>
</evidence>
<dbReference type="InterPro" id="IPR017871">
    <property type="entry name" value="ABC_transporter-like_CS"/>
</dbReference>
<dbReference type="GO" id="GO:0006869">
    <property type="term" value="P:lipid transport"/>
    <property type="evidence" value="ECO:0007669"/>
    <property type="project" value="UniProtKB-KW"/>
</dbReference>
<evidence type="ECO:0000256" key="1">
    <source>
        <dbReference type="ARBA" id="ARBA00004128"/>
    </source>
</evidence>
<organism evidence="21 22">
    <name type="scientific">Branchiostoma lanceolatum</name>
    <name type="common">Common lancelet</name>
    <name type="synonym">Amphioxus lanceolatum</name>
    <dbReference type="NCBI Taxonomy" id="7740"/>
    <lineage>
        <taxon>Eukaryota</taxon>
        <taxon>Metazoa</taxon>
        <taxon>Chordata</taxon>
        <taxon>Cephalochordata</taxon>
        <taxon>Leptocardii</taxon>
        <taxon>Amphioxiformes</taxon>
        <taxon>Branchiostomatidae</taxon>
        <taxon>Branchiostoma</taxon>
    </lineage>
</organism>
<feature type="transmembrane region" description="Helical" evidence="18">
    <location>
        <begin position="174"/>
        <end position="192"/>
    </location>
</feature>
<dbReference type="Pfam" id="PF00664">
    <property type="entry name" value="ABC_membrane"/>
    <property type="match status" value="2"/>
</dbReference>
<dbReference type="FunFam" id="1.20.1560.10:FF:000007">
    <property type="entry name" value="ATP-binding cassette subfamily C member 1"/>
    <property type="match status" value="1"/>
</dbReference>
<feature type="transmembrane region" description="Helical" evidence="18">
    <location>
        <begin position="101"/>
        <end position="125"/>
    </location>
</feature>
<dbReference type="InterPro" id="IPR003439">
    <property type="entry name" value="ABC_transporter-like_ATP-bd"/>
</dbReference>
<feature type="transmembrane region" description="Helical" evidence="18">
    <location>
        <begin position="38"/>
        <end position="57"/>
    </location>
</feature>
<feature type="transmembrane region" description="Helical" evidence="18">
    <location>
        <begin position="1264"/>
        <end position="1285"/>
    </location>
</feature>
<dbReference type="SMART" id="SM00382">
    <property type="entry name" value="AAA"/>
    <property type="match status" value="2"/>
</dbReference>
<keyword evidence="12" id="KW-0445">Lipid transport</keyword>
<feature type="domain" description="ABC transporter" evidence="19">
    <location>
        <begin position="1358"/>
        <end position="1592"/>
    </location>
</feature>
<dbReference type="PROSITE" id="PS50929">
    <property type="entry name" value="ABC_TM1F"/>
    <property type="match status" value="2"/>
</dbReference>
<comment type="subcellular location">
    <subcellularLocation>
        <location evidence="2">Cell membrane</location>
        <topology evidence="2">Multi-pass membrane protein</topology>
    </subcellularLocation>
    <subcellularLocation>
        <location evidence="1">Vacuole membrane</location>
        <topology evidence="1">Multi-pass membrane protein</topology>
    </subcellularLocation>
</comment>
<evidence type="ECO:0000256" key="15">
    <source>
        <dbReference type="ARBA" id="ARBA00047523"/>
    </source>
</evidence>